<protein>
    <submittedName>
        <fullName evidence="2">Uncharacterized protein</fullName>
    </submittedName>
</protein>
<name>A0A6A5KNK0_9PLEO</name>
<evidence type="ECO:0000256" key="1">
    <source>
        <dbReference type="SAM" id="MobiDB-lite"/>
    </source>
</evidence>
<feature type="region of interest" description="Disordered" evidence="1">
    <location>
        <begin position="71"/>
        <end position="113"/>
    </location>
</feature>
<organism evidence="2 3">
    <name type="scientific">Decorospora gaudefroyi</name>
    <dbReference type="NCBI Taxonomy" id="184978"/>
    <lineage>
        <taxon>Eukaryota</taxon>
        <taxon>Fungi</taxon>
        <taxon>Dikarya</taxon>
        <taxon>Ascomycota</taxon>
        <taxon>Pezizomycotina</taxon>
        <taxon>Dothideomycetes</taxon>
        <taxon>Pleosporomycetidae</taxon>
        <taxon>Pleosporales</taxon>
        <taxon>Pleosporineae</taxon>
        <taxon>Pleosporaceae</taxon>
        <taxon>Decorospora</taxon>
    </lineage>
</organism>
<gene>
    <name evidence="2" type="ORF">BDW02DRAFT_160834</name>
</gene>
<dbReference type="EMBL" id="ML975263">
    <property type="protein sequence ID" value="KAF1837319.1"/>
    <property type="molecule type" value="Genomic_DNA"/>
</dbReference>
<sequence>MAQRACTTVALSRLLTSRWIGHAQPLFCIRVFATATTTGTCFAVWRHPTFTAPIPSQATLQTSPDHLYSNRGGKMFIRSGTTRPLASPAPSRCGSWRDPSSHSPSSERRADARPTFMRLRGAGLALCSAPVKTTSAKSLKST</sequence>
<evidence type="ECO:0000313" key="2">
    <source>
        <dbReference type="EMBL" id="KAF1837319.1"/>
    </source>
</evidence>
<keyword evidence="3" id="KW-1185">Reference proteome</keyword>
<accession>A0A6A5KNK0</accession>
<dbReference type="Proteomes" id="UP000800040">
    <property type="component" value="Unassembled WGS sequence"/>
</dbReference>
<evidence type="ECO:0000313" key="3">
    <source>
        <dbReference type="Proteomes" id="UP000800040"/>
    </source>
</evidence>
<dbReference type="AlphaFoldDB" id="A0A6A5KNK0"/>
<reference evidence="2" key="1">
    <citation type="submission" date="2020-01" db="EMBL/GenBank/DDBJ databases">
        <authorList>
            <consortium name="DOE Joint Genome Institute"/>
            <person name="Haridas S."/>
            <person name="Albert R."/>
            <person name="Binder M."/>
            <person name="Bloem J."/>
            <person name="Labutti K."/>
            <person name="Salamov A."/>
            <person name="Andreopoulos B."/>
            <person name="Baker S.E."/>
            <person name="Barry K."/>
            <person name="Bills G."/>
            <person name="Bluhm B.H."/>
            <person name="Cannon C."/>
            <person name="Castanera R."/>
            <person name="Culley D.E."/>
            <person name="Daum C."/>
            <person name="Ezra D."/>
            <person name="Gonzalez J.B."/>
            <person name="Henrissat B."/>
            <person name="Kuo A."/>
            <person name="Liang C."/>
            <person name="Lipzen A."/>
            <person name="Lutzoni F."/>
            <person name="Magnuson J."/>
            <person name="Mondo S."/>
            <person name="Nolan M."/>
            <person name="Ohm R."/>
            <person name="Pangilinan J."/>
            <person name="Park H.-J."/>
            <person name="Ramirez L."/>
            <person name="Alfaro M."/>
            <person name="Sun H."/>
            <person name="Tritt A."/>
            <person name="Yoshinaga Y."/>
            <person name="Zwiers L.-H."/>
            <person name="Turgeon B.G."/>
            <person name="Goodwin S.B."/>
            <person name="Spatafora J.W."/>
            <person name="Crous P.W."/>
            <person name="Grigoriev I.V."/>
        </authorList>
    </citation>
    <scope>NUCLEOTIDE SEQUENCE</scope>
    <source>
        <strain evidence="2">P77</strain>
    </source>
</reference>
<proteinExistence type="predicted"/>